<dbReference type="AlphaFoldDB" id="A0A4C1TZC6"/>
<comment type="caution">
    <text evidence="1">The sequence shown here is derived from an EMBL/GenBank/DDBJ whole genome shotgun (WGS) entry which is preliminary data.</text>
</comment>
<protein>
    <submittedName>
        <fullName evidence="1">Uncharacterized protein</fullName>
    </submittedName>
</protein>
<reference evidence="1 2" key="1">
    <citation type="journal article" date="2019" name="Commun. Biol.">
        <title>The bagworm genome reveals a unique fibroin gene that provides high tensile strength.</title>
        <authorList>
            <person name="Kono N."/>
            <person name="Nakamura H."/>
            <person name="Ohtoshi R."/>
            <person name="Tomita M."/>
            <person name="Numata K."/>
            <person name="Arakawa K."/>
        </authorList>
    </citation>
    <scope>NUCLEOTIDE SEQUENCE [LARGE SCALE GENOMIC DNA]</scope>
</reference>
<accession>A0A4C1TZC6</accession>
<proteinExistence type="predicted"/>
<dbReference type="EMBL" id="BGZK01000107">
    <property type="protein sequence ID" value="GBP19357.1"/>
    <property type="molecule type" value="Genomic_DNA"/>
</dbReference>
<dbReference type="Proteomes" id="UP000299102">
    <property type="component" value="Unassembled WGS sequence"/>
</dbReference>
<sequence length="148" mass="17286">MEQMGEAASSGSTGWRVLSTARSLVVRWARILSRLLYLDTEQCDSRRVGVASNVRIDLVATLRISTPPEQIIRRFLTSKQTIDMCHIYIYITVEAYSYPPTILFFRFRTLDFKFLKQCEPNPDNDLRHQCYDSIRGRRLNMQSEEQSE</sequence>
<evidence type="ECO:0000313" key="1">
    <source>
        <dbReference type="EMBL" id="GBP19357.1"/>
    </source>
</evidence>
<keyword evidence="2" id="KW-1185">Reference proteome</keyword>
<name>A0A4C1TZC6_EUMVA</name>
<evidence type="ECO:0000313" key="2">
    <source>
        <dbReference type="Proteomes" id="UP000299102"/>
    </source>
</evidence>
<organism evidence="1 2">
    <name type="scientific">Eumeta variegata</name>
    <name type="common">Bagworm moth</name>
    <name type="synonym">Eumeta japonica</name>
    <dbReference type="NCBI Taxonomy" id="151549"/>
    <lineage>
        <taxon>Eukaryota</taxon>
        <taxon>Metazoa</taxon>
        <taxon>Ecdysozoa</taxon>
        <taxon>Arthropoda</taxon>
        <taxon>Hexapoda</taxon>
        <taxon>Insecta</taxon>
        <taxon>Pterygota</taxon>
        <taxon>Neoptera</taxon>
        <taxon>Endopterygota</taxon>
        <taxon>Lepidoptera</taxon>
        <taxon>Glossata</taxon>
        <taxon>Ditrysia</taxon>
        <taxon>Tineoidea</taxon>
        <taxon>Psychidae</taxon>
        <taxon>Oiketicinae</taxon>
        <taxon>Eumeta</taxon>
    </lineage>
</organism>
<gene>
    <name evidence="1" type="ORF">EVAR_12398_1</name>
</gene>